<evidence type="ECO:0000259" key="2">
    <source>
        <dbReference type="Pfam" id="PF23666"/>
    </source>
</evidence>
<dbReference type="OrthoDB" id="8445115at2"/>
<name>A0A6I4SL50_9SPHN</name>
<dbReference type="Pfam" id="PF13550">
    <property type="entry name" value="Phage-tail_3"/>
    <property type="match status" value="1"/>
</dbReference>
<feature type="domain" description="Rcc01698-like C-terminal" evidence="2">
    <location>
        <begin position="485"/>
        <end position="581"/>
    </location>
</feature>
<proteinExistence type="predicted"/>
<reference evidence="3 4" key="1">
    <citation type="submission" date="2019-12" db="EMBL/GenBank/DDBJ databases">
        <title>Genomic-based taxomic classification of the family Erythrobacteraceae.</title>
        <authorList>
            <person name="Xu L."/>
        </authorList>
    </citation>
    <scope>NUCLEOTIDE SEQUENCE [LARGE SCALE GENOMIC DNA]</scope>
    <source>
        <strain evidence="3 4">JCM 17802</strain>
    </source>
</reference>
<dbReference type="EMBL" id="WTYS01000001">
    <property type="protein sequence ID" value="MXO55517.1"/>
    <property type="molecule type" value="Genomic_DNA"/>
</dbReference>
<dbReference type="InterPro" id="IPR056490">
    <property type="entry name" value="Rcc01698_C"/>
</dbReference>
<organism evidence="3 4">
    <name type="scientific">Pontixanthobacter gangjinensis</name>
    <dbReference type="NCBI Taxonomy" id="1028742"/>
    <lineage>
        <taxon>Bacteria</taxon>
        <taxon>Pseudomonadati</taxon>
        <taxon>Pseudomonadota</taxon>
        <taxon>Alphaproteobacteria</taxon>
        <taxon>Sphingomonadales</taxon>
        <taxon>Erythrobacteraceae</taxon>
        <taxon>Pontixanthobacter</taxon>
    </lineage>
</organism>
<evidence type="ECO:0000313" key="4">
    <source>
        <dbReference type="Proteomes" id="UP000468943"/>
    </source>
</evidence>
<gene>
    <name evidence="3" type="ORF">GRI36_01345</name>
</gene>
<dbReference type="AlphaFoldDB" id="A0A6I4SL50"/>
<sequence length="728" mass="77692">MATLVLGALGTMFGGPLGGAIGALAGRQIDGAIIGNGSREGPRLKELAITTSTYGTPIGKHYGRMRTSGSIIWATDLQENRESSSGGKGKPKTTEYSYSSSFAVAIASRPIGGIGRIWADGNLLRGAAGDLKTPGSLRVYEGYGDQSQDPLLMSALGASCPAYRHCAYVVFEDLQLEDFGNRIPALTFEVIADEGTLALSDIVDPLVSGARSTRKLKDVSGISYEGGSLLGTLGVIDYLYPLTSDSSGDEFNLSEASAHGLTPIILPPPASAWEENDFGGAEGSTRERQIGSNSRPNAIRYYDTGRDYQIGIQRPEGRSNSSGNEVLEFPGALGADSARFLVNQASARAKWTPDRLRWRIAELDASLIPGAIVRAPGIDGLWVLSGWEWRERGIELDLQRKLPVQLTAASEGSGDPGLPALPPDLISSPTQIRAFELPWHGIGNPDEPHVYAAVSGSNPNWTGAALYSDNSGQLVPIGSSGRGQSVIGHLLTSLPASPAILFNQQASCNIQTQHDGMLLNSVSKAELAQGKNRLLVGTEILQFKEAVQLSETDWRLTGLLRGRAGSEAAALAGHSEGKPVVLLDDNLVRITAEQLPEDHGILLAAIGRGDDDAVLTPINSRGISSQPLSPVHPRISLLENGDLRLSWIRRSRGAWAWHDYVEVPLNEEKELYRVGIGARDNPVAYWLTAVPEIELTQSDINGYSGNAVWVQQIGRISQSSPLLLGLLP</sequence>
<dbReference type="Proteomes" id="UP000468943">
    <property type="component" value="Unassembled WGS sequence"/>
</dbReference>
<evidence type="ECO:0000259" key="1">
    <source>
        <dbReference type="Pfam" id="PF13550"/>
    </source>
</evidence>
<dbReference type="Pfam" id="PF23666">
    <property type="entry name" value="Rcc01698_C"/>
    <property type="match status" value="1"/>
</dbReference>
<evidence type="ECO:0000313" key="3">
    <source>
        <dbReference type="EMBL" id="MXO55517.1"/>
    </source>
</evidence>
<dbReference type="RefSeq" id="WP_160596831.1">
    <property type="nucleotide sequence ID" value="NZ_WTYS01000001.1"/>
</dbReference>
<dbReference type="InterPro" id="IPR032876">
    <property type="entry name" value="J_dom"/>
</dbReference>
<keyword evidence="4" id="KW-1185">Reference proteome</keyword>
<protein>
    <submittedName>
        <fullName evidence="3">Uncharacterized protein</fullName>
    </submittedName>
</protein>
<accession>A0A6I4SL50</accession>
<feature type="domain" description="Tip attachment protein J" evidence="1">
    <location>
        <begin position="294"/>
        <end position="388"/>
    </location>
</feature>
<comment type="caution">
    <text evidence="3">The sequence shown here is derived from an EMBL/GenBank/DDBJ whole genome shotgun (WGS) entry which is preliminary data.</text>
</comment>